<dbReference type="PANTHER" id="PTHR30097">
    <property type="entry name" value="CATION EFFLUX SYSTEM PROTEIN CUSB"/>
    <property type="match status" value="1"/>
</dbReference>
<feature type="region of interest" description="Disordered" evidence="5">
    <location>
        <begin position="92"/>
        <end position="115"/>
    </location>
</feature>
<proteinExistence type="inferred from homology"/>
<dbReference type="FunFam" id="2.40.30.170:FF:000010">
    <property type="entry name" value="Efflux RND transporter periplasmic adaptor subunit"/>
    <property type="match status" value="1"/>
</dbReference>
<evidence type="ECO:0000259" key="9">
    <source>
        <dbReference type="Pfam" id="PF25975"/>
    </source>
</evidence>
<protein>
    <submittedName>
        <fullName evidence="10">RND family efflux transporter protein</fullName>
    </submittedName>
</protein>
<dbReference type="GO" id="GO:0030288">
    <property type="term" value="C:outer membrane-bounded periplasmic space"/>
    <property type="evidence" value="ECO:0007669"/>
    <property type="project" value="TreeGrafter"/>
</dbReference>
<accession>A0A0B4X133</accession>
<dbReference type="GO" id="GO:0060003">
    <property type="term" value="P:copper ion export"/>
    <property type="evidence" value="ECO:0007669"/>
    <property type="project" value="TreeGrafter"/>
</dbReference>
<keyword evidence="4" id="KW-0406">Ion transport</keyword>
<dbReference type="Gene3D" id="2.40.420.20">
    <property type="match status" value="1"/>
</dbReference>
<evidence type="ECO:0000313" key="10">
    <source>
        <dbReference type="EMBL" id="AJD41639.1"/>
    </source>
</evidence>
<organism evidence="10 11">
    <name type="scientific">Rhizobium gallicum bv. gallicum R602sp</name>
    <dbReference type="NCBI Taxonomy" id="1041138"/>
    <lineage>
        <taxon>Bacteria</taxon>
        <taxon>Pseudomonadati</taxon>
        <taxon>Pseudomonadota</taxon>
        <taxon>Alphaproteobacteria</taxon>
        <taxon>Hyphomicrobiales</taxon>
        <taxon>Rhizobiaceae</taxon>
        <taxon>Rhizobium/Agrobacterium group</taxon>
        <taxon>Rhizobium</taxon>
    </lineage>
</organism>
<evidence type="ECO:0000256" key="4">
    <source>
        <dbReference type="ARBA" id="ARBA00023065"/>
    </source>
</evidence>
<dbReference type="AlphaFoldDB" id="A0A0B4X133"/>
<reference evidence="10 11" key="1">
    <citation type="submission" date="2013-11" db="EMBL/GenBank/DDBJ databases">
        <title>Complete genome sequence of Rhizobium gallicum bv. gallicum R602.</title>
        <authorList>
            <person name="Bustos P."/>
            <person name="Santamaria R.I."/>
            <person name="Lozano L."/>
            <person name="Acosta J.L."/>
            <person name="Ormeno-Orrillo E."/>
            <person name="Rogel M.A."/>
            <person name="Romero D."/>
            <person name="Cevallos M.A."/>
            <person name="Martinez-Romero E."/>
            <person name="Gonzalez V."/>
        </authorList>
    </citation>
    <scope>NUCLEOTIDE SEQUENCE [LARGE SCALE GENOMIC DNA]</scope>
    <source>
        <strain evidence="10 11">R602</strain>
    </source>
</reference>
<dbReference type="EMBL" id="CP006877">
    <property type="protein sequence ID" value="AJD41639.1"/>
    <property type="molecule type" value="Genomic_DNA"/>
</dbReference>
<feature type="chain" id="PRO_5002097301" evidence="6">
    <location>
        <begin position="23"/>
        <end position="480"/>
    </location>
</feature>
<dbReference type="SUPFAM" id="SSF111369">
    <property type="entry name" value="HlyD-like secretion proteins"/>
    <property type="match status" value="1"/>
</dbReference>
<feature type="domain" description="CusB-like barrel-sandwich hybrid" evidence="7">
    <location>
        <begin position="198"/>
        <end position="313"/>
    </location>
</feature>
<dbReference type="InterPro" id="IPR058790">
    <property type="entry name" value="BSH_CusB"/>
</dbReference>
<keyword evidence="3 6" id="KW-0732">Signal</keyword>
<dbReference type="Pfam" id="PF25975">
    <property type="entry name" value="CzcB_C"/>
    <property type="match status" value="1"/>
</dbReference>
<evidence type="ECO:0000259" key="7">
    <source>
        <dbReference type="Pfam" id="PF25919"/>
    </source>
</evidence>
<dbReference type="GO" id="GO:0015679">
    <property type="term" value="P:plasma membrane copper ion transport"/>
    <property type="evidence" value="ECO:0007669"/>
    <property type="project" value="TreeGrafter"/>
</dbReference>
<evidence type="ECO:0000256" key="6">
    <source>
        <dbReference type="SAM" id="SignalP"/>
    </source>
</evidence>
<evidence type="ECO:0000256" key="3">
    <source>
        <dbReference type="ARBA" id="ARBA00022729"/>
    </source>
</evidence>
<dbReference type="InterPro" id="IPR058792">
    <property type="entry name" value="Beta-barrel_RND_2"/>
</dbReference>
<gene>
    <name evidence="10" type="ORF">RGR602_CH02313</name>
</gene>
<feature type="domain" description="CusB-like beta-barrel" evidence="8">
    <location>
        <begin position="318"/>
        <end position="393"/>
    </location>
</feature>
<dbReference type="PANTHER" id="PTHR30097:SF15">
    <property type="entry name" value="CATION EFFLUX SYSTEM PROTEIN CUSB"/>
    <property type="match status" value="1"/>
</dbReference>
<keyword evidence="11" id="KW-1185">Reference proteome</keyword>
<dbReference type="KEGG" id="rga:RGR602_CH02313"/>
<evidence type="ECO:0000256" key="2">
    <source>
        <dbReference type="ARBA" id="ARBA00022448"/>
    </source>
</evidence>
<dbReference type="FunFam" id="2.40.420.20:FF:000003">
    <property type="entry name" value="Cation efflux system protein cusB"/>
    <property type="match status" value="1"/>
</dbReference>
<dbReference type="InterPro" id="IPR051909">
    <property type="entry name" value="MFP_Cation_Efflux"/>
</dbReference>
<dbReference type="Proteomes" id="UP000031368">
    <property type="component" value="Chromosome"/>
</dbReference>
<dbReference type="NCBIfam" id="TIGR01730">
    <property type="entry name" value="RND_mfp"/>
    <property type="match status" value="1"/>
</dbReference>
<name>A0A0B4X133_9HYPH</name>
<evidence type="ECO:0000256" key="5">
    <source>
        <dbReference type="SAM" id="MobiDB-lite"/>
    </source>
</evidence>
<evidence type="ECO:0000259" key="8">
    <source>
        <dbReference type="Pfam" id="PF25954"/>
    </source>
</evidence>
<feature type="signal peptide" evidence="6">
    <location>
        <begin position="1"/>
        <end position="22"/>
    </location>
</feature>
<dbReference type="Gene3D" id="2.40.30.170">
    <property type="match status" value="1"/>
</dbReference>
<feature type="compositionally biased region" description="Polar residues" evidence="5">
    <location>
        <begin position="92"/>
        <end position="111"/>
    </location>
</feature>
<dbReference type="RefSeq" id="WP_039845193.1">
    <property type="nucleotide sequence ID" value="NZ_CP006877.1"/>
</dbReference>
<dbReference type="InterPro" id="IPR058649">
    <property type="entry name" value="CzcB_C"/>
</dbReference>
<dbReference type="InterPro" id="IPR006143">
    <property type="entry name" value="RND_pump_MFP"/>
</dbReference>
<evidence type="ECO:0000313" key="11">
    <source>
        <dbReference type="Proteomes" id="UP000031368"/>
    </source>
</evidence>
<evidence type="ECO:0000256" key="1">
    <source>
        <dbReference type="ARBA" id="ARBA00009477"/>
    </source>
</evidence>
<dbReference type="GO" id="GO:0022857">
    <property type="term" value="F:transmembrane transporter activity"/>
    <property type="evidence" value="ECO:0007669"/>
    <property type="project" value="InterPro"/>
</dbReference>
<dbReference type="Pfam" id="PF25919">
    <property type="entry name" value="BSH_CusB"/>
    <property type="match status" value="1"/>
</dbReference>
<dbReference type="Pfam" id="PF25954">
    <property type="entry name" value="Beta-barrel_RND_2"/>
    <property type="match status" value="1"/>
</dbReference>
<dbReference type="GO" id="GO:0046914">
    <property type="term" value="F:transition metal ion binding"/>
    <property type="evidence" value="ECO:0007669"/>
    <property type="project" value="TreeGrafter"/>
</dbReference>
<feature type="domain" description="CzcB-like C-terminal circularly permuted SH3-like" evidence="9">
    <location>
        <begin position="400"/>
        <end position="460"/>
    </location>
</feature>
<sequence>MKTAAWLAAVTSLALVGGGAYLAGAQGVGKQQLHRLFDMSVAEAQPSKPEPTGAVIYYRHPDGLPEYSAKPKKTSDGRDFVSVRESEDISFTASGVKTAETTDQPKRSMSGSPAKERKVLYYRNPMGLPDTSKVPKKDSMGMDYIPVFEGDQAGASTVKVSLGKLQRTGVKTTKAELASISRKIRVPGTVTLDERLISVISMRTDAFVDDVANVTTGDRIGKGESLFSFYSKEIATTGAEFAAGKGDLRNSDAGSALRLKNLGVPDQVIRSIAERHQVPTSIEYVSPRNGIVLERMATTGMMAKQGDPLFRIADTSHVWVIADVPEFDLASIQKGVPVAVRVRSLPGRTFEGAVDLIYPEIQQETRTTKVRIELPNPDGILMANMYADVEIEAGVQKPVVAVPNSAIIDTGNRQVVFIDKGDGKFEPKDVSLGMRGEEQTEITKGIAAGDQVVVAANFLLDAESNLNSALSGMAPNEVKP</sequence>
<comment type="similarity">
    <text evidence="1">Belongs to the membrane fusion protein (MFP) (TC 8.A.1) family.</text>
</comment>
<dbReference type="HOGENOM" id="CLU_018816_13_1_5"/>
<dbReference type="GO" id="GO:0016020">
    <property type="term" value="C:membrane"/>
    <property type="evidence" value="ECO:0007669"/>
    <property type="project" value="InterPro"/>
</dbReference>
<keyword evidence="2" id="KW-0813">Transport</keyword>